<evidence type="ECO:0000256" key="3">
    <source>
        <dbReference type="ARBA" id="ARBA00022723"/>
    </source>
</evidence>
<keyword evidence="1" id="KW-0813">Transport</keyword>
<dbReference type="Gene3D" id="3.30.70.20">
    <property type="match status" value="1"/>
</dbReference>
<dbReference type="GO" id="GO:0005886">
    <property type="term" value="C:plasma membrane"/>
    <property type="evidence" value="ECO:0007669"/>
    <property type="project" value="TreeGrafter"/>
</dbReference>
<keyword evidence="7" id="KW-0472">Membrane</keyword>
<feature type="transmembrane region" description="Helical" evidence="7">
    <location>
        <begin position="12"/>
        <end position="36"/>
    </location>
</feature>
<evidence type="ECO:0000259" key="8">
    <source>
        <dbReference type="PROSITE" id="PS51379"/>
    </source>
</evidence>
<evidence type="ECO:0000256" key="6">
    <source>
        <dbReference type="ARBA" id="ARBA00023014"/>
    </source>
</evidence>
<dbReference type="AlphaFoldDB" id="A0A1T4VR60"/>
<keyword evidence="7" id="KW-1133">Transmembrane helix</keyword>
<evidence type="ECO:0000256" key="5">
    <source>
        <dbReference type="ARBA" id="ARBA00023004"/>
    </source>
</evidence>
<keyword evidence="2" id="KW-0004">4Fe-4S</keyword>
<dbReference type="GO" id="GO:0051539">
    <property type="term" value="F:4 iron, 4 sulfur cluster binding"/>
    <property type="evidence" value="ECO:0007669"/>
    <property type="project" value="UniProtKB-KW"/>
</dbReference>
<evidence type="ECO:0000313" key="9">
    <source>
        <dbReference type="EMBL" id="SKA67473.1"/>
    </source>
</evidence>
<dbReference type="GO" id="GO:0046872">
    <property type="term" value="F:metal ion binding"/>
    <property type="evidence" value="ECO:0007669"/>
    <property type="project" value="UniProtKB-KW"/>
</dbReference>
<keyword evidence="4" id="KW-0249">Electron transport</keyword>
<evidence type="ECO:0000256" key="7">
    <source>
        <dbReference type="SAM" id="Phobius"/>
    </source>
</evidence>
<dbReference type="PANTHER" id="PTHR30176:SF3">
    <property type="entry name" value="FERREDOXIN-TYPE PROTEIN NAPH"/>
    <property type="match status" value="1"/>
</dbReference>
<organism evidence="9 10">
    <name type="scientific">Desulfobaculum bizertense DSM 18034</name>
    <dbReference type="NCBI Taxonomy" id="1121442"/>
    <lineage>
        <taxon>Bacteria</taxon>
        <taxon>Pseudomonadati</taxon>
        <taxon>Thermodesulfobacteriota</taxon>
        <taxon>Desulfovibrionia</taxon>
        <taxon>Desulfovibrionales</taxon>
        <taxon>Desulfovibrionaceae</taxon>
        <taxon>Desulfobaculum</taxon>
    </lineage>
</organism>
<dbReference type="PANTHER" id="PTHR30176">
    <property type="entry name" value="FERREDOXIN-TYPE PROTEIN NAPH"/>
    <property type="match status" value="1"/>
</dbReference>
<name>A0A1T4VR60_9BACT</name>
<protein>
    <submittedName>
        <fullName evidence="9">Ferredoxin-type protein NapH</fullName>
    </submittedName>
</protein>
<feature type="domain" description="4Fe-4S ferredoxin-type" evidence="8">
    <location>
        <begin position="239"/>
        <end position="268"/>
    </location>
</feature>
<dbReference type="RefSeq" id="WP_159445900.1">
    <property type="nucleotide sequence ID" value="NZ_FUYA01000002.1"/>
</dbReference>
<feature type="transmembrane region" description="Helical" evidence="7">
    <location>
        <begin position="170"/>
        <end position="189"/>
    </location>
</feature>
<proteinExistence type="predicted"/>
<dbReference type="SUPFAM" id="SSF54862">
    <property type="entry name" value="4Fe-4S ferredoxins"/>
    <property type="match status" value="1"/>
</dbReference>
<evidence type="ECO:0000256" key="4">
    <source>
        <dbReference type="ARBA" id="ARBA00022982"/>
    </source>
</evidence>
<keyword evidence="6" id="KW-0411">Iron-sulfur</keyword>
<accession>A0A1T4VR60</accession>
<reference evidence="9 10" key="1">
    <citation type="submission" date="2017-02" db="EMBL/GenBank/DDBJ databases">
        <authorList>
            <person name="Peterson S.W."/>
        </authorList>
    </citation>
    <scope>NUCLEOTIDE SEQUENCE [LARGE SCALE GENOMIC DNA]</scope>
    <source>
        <strain evidence="9 10">DSM 18034</strain>
    </source>
</reference>
<dbReference type="STRING" id="1121442.SAMN02745702_00830"/>
<dbReference type="EMBL" id="FUYA01000002">
    <property type="protein sequence ID" value="SKA67473.1"/>
    <property type="molecule type" value="Genomic_DNA"/>
</dbReference>
<feature type="transmembrane region" description="Helical" evidence="7">
    <location>
        <begin position="56"/>
        <end position="75"/>
    </location>
</feature>
<feature type="transmembrane region" description="Helical" evidence="7">
    <location>
        <begin position="132"/>
        <end position="158"/>
    </location>
</feature>
<evidence type="ECO:0000256" key="1">
    <source>
        <dbReference type="ARBA" id="ARBA00022448"/>
    </source>
</evidence>
<dbReference type="PROSITE" id="PS00198">
    <property type="entry name" value="4FE4S_FER_1"/>
    <property type="match status" value="1"/>
</dbReference>
<dbReference type="InterPro" id="IPR017900">
    <property type="entry name" value="4Fe4S_Fe_S_CS"/>
</dbReference>
<sequence>MRIAKVRSWIGFVSLFGILLAAYFEFPFSGCSYLRLGFLRLVCPVGFIETTLATKSIIWPLVPGFLIICVLIFLFGRAYCSWICPAAQAGQKSITFLGKFLPPSFMKGTRRKWQRTRSHLSAKLQLDYQDGIALFLGVAVGILVFGYPFFCLFCPIGVISRNLIELATHYSVRMDLILLFFPLFLGLLFRSGWKCMCPVGTLRGLVARSNHTLVPLKNPRLCNSCRKCERICPSGLSPHLGIVDPSKCVKCLRCVDECPKSALSIAVWNK</sequence>
<dbReference type="Pfam" id="PF00037">
    <property type="entry name" value="Fer4"/>
    <property type="match status" value="1"/>
</dbReference>
<evidence type="ECO:0000313" key="10">
    <source>
        <dbReference type="Proteomes" id="UP000189733"/>
    </source>
</evidence>
<evidence type="ECO:0000256" key="2">
    <source>
        <dbReference type="ARBA" id="ARBA00022485"/>
    </source>
</evidence>
<dbReference type="InterPro" id="IPR017896">
    <property type="entry name" value="4Fe4S_Fe-S-bd"/>
</dbReference>
<dbReference type="PROSITE" id="PS51379">
    <property type="entry name" value="4FE4S_FER_2"/>
    <property type="match status" value="2"/>
</dbReference>
<keyword evidence="3" id="KW-0479">Metal-binding</keyword>
<gene>
    <name evidence="9" type="ORF">SAMN02745702_00830</name>
</gene>
<dbReference type="OrthoDB" id="9784262at2"/>
<keyword evidence="5" id="KW-0408">Iron</keyword>
<feature type="domain" description="4Fe-4S ferredoxin-type" evidence="8">
    <location>
        <begin position="213"/>
        <end position="235"/>
    </location>
</feature>
<keyword evidence="10" id="KW-1185">Reference proteome</keyword>
<dbReference type="InterPro" id="IPR051684">
    <property type="entry name" value="Electron_Trans/Redox"/>
</dbReference>
<keyword evidence="7" id="KW-0812">Transmembrane</keyword>
<dbReference type="Proteomes" id="UP000189733">
    <property type="component" value="Unassembled WGS sequence"/>
</dbReference>
<dbReference type="Pfam" id="PF12801">
    <property type="entry name" value="Fer4_5"/>
    <property type="match status" value="2"/>
</dbReference>